<protein>
    <recommendedName>
        <fullName evidence="5">Major facilitator superfamily (MFS) profile domain-containing protein</fullName>
    </recommendedName>
</protein>
<feature type="transmembrane region" description="Helical" evidence="4">
    <location>
        <begin position="248"/>
        <end position="267"/>
    </location>
</feature>
<keyword evidence="2 4" id="KW-1133">Transmembrane helix</keyword>
<keyword evidence="1 4" id="KW-0812">Transmembrane</keyword>
<evidence type="ECO:0000313" key="6">
    <source>
        <dbReference type="EMBL" id="MDG5975366.1"/>
    </source>
</evidence>
<dbReference type="EMBL" id="AOGK01000006">
    <property type="protein sequence ID" value="MDG5975366.1"/>
    <property type="molecule type" value="Genomic_DNA"/>
</dbReference>
<dbReference type="PROSITE" id="PS50850">
    <property type="entry name" value="MFS"/>
    <property type="match status" value="1"/>
</dbReference>
<feature type="transmembrane region" description="Helical" evidence="4">
    <location>
        <begin position="299"/>
        <end position="318"/>
    </location>
</feature>
<keyword evidence="3 4" id="KW-0472">Membrane</keyword>
<dbReference type="Proteomes" id="UP001152876">
    <property type="component" value="Unassembled WGS sequence"/>
</dbReference>
<feature type="transmembrane region" description="Helical" evidence="4">
    <location>
        <begin position="215"/>
        <end position="236"/>
    </location>
</feature>
<gene>
    <name evidence="6" type="ORF">H010_08911</name>
</gene>
<evidence type="ECO:0000256" key="4">
    <source>
        <dbReference type="SAM" id="Phobius"/>
    </source>
</evidence>
<comment type="caution">
    <text evidence="6">The sequence shown here is derived from an EMBL/GenBank/DDBJ whole genome shotgun (WGS) entry which is preliminary data.</text>
</comment>
<proteinExistence type="predicted"/>
<feature type="transmembrane region" description="Helical" evidence="4">
    <location>
        <begin position="79"/>
        <end position="106"/>
    </location>
</feature>
<name>A0A9X4NSL0_9BURK</name>
<feature type="transmembrane region" description="Helical" evidence="4">
    <location>
        <begin position="364"/>
        <end position="385"/>
    </location>
</feature>
<feature type="transmembrane region" description="Helical" evidence="4">
    <location>
        <begin position="274"/>
        <end position="293"/>
    </location>
</feature>
<feature type="transmembrane region" description="Helical" evidence="4">
    <location>
        <begin position="12"/>
        <end position="33"/>
    </location>
</feature>
<organism evidence="6 7">
    <name type="scientific">Hydrogenophaga taeniospiralis CCUG 15921</name>
    <dbReference type="NCBI Taxonomy" id="1281780"/>
    <lineage>
        <taxon>Bacteria</taxon>
        <taxon>Pseudomonadati</taxon>
        <taxon>Pseudomonadota</taxon>
        <taxon>Betaproteobacteria</taxon>
        <taxon>Burkholderiales</taxon>
        <taxon>Comamonadaceae</taxon>
        <taxon>Hydrogenophaga</taxon>
    </lineage>
</organism>
<dbReference type="AlphaFoldDB" id="A0A9X4NSL0"/>
<dbReference type="Pfam" id="PF07690">
    <property type="entry name" value="MFS_1"/>
    <property type="match status" value="1"/>
</dbReference>
<evidence type="ECO:0000256" key="1">
    <source>
        <dbReference type="ARBA" id="ARBA00022692"/>
    </source>
</evidence>
<reference evidence="6" key="1">
    <citation type="submission" date="2013-01" db="EMBL/GenBank/DDBJ databases">
        <title>Genome draft of Hydrogenophaga taeniospiralis 2K1.</title>
        <authorList>
            <person name="Gomila M."/>
            <person name="Lalucat J."/>
        </authorList>
    </citation>
    <scope>NUCLEOTIDE SEQUENCE</scope>
    <source>
        <strain evidence="6">CCUG 15921</strain>
    </source>
</reference>
<dbReference type="OrthoDB" id="9803985at2"/>
<evidence type="ECO:0000259" key="5">
    <source>
        <dbReference type="PROSITE" id="PS50850"/>
    </source>
</evidence>
<dbReference type="GO" id="GO:0022857">
    <property type="term" value="F:transmembrane transporter activity"/>
    <property type="evidence" value="ECO:0007669"/>
    <property type="project" value="InterPro"/>
</dbReference>
<evidence type="ECO:0000313" key="7">
    <source>
        <dbReference type="Proteomes" id="UP001152876"/>
    </source>
</evidence>
<evidence type="ECO:0000256" key="2">
    <source>
        <dbReference type="ARBA" id="ARBA00022989"/>
    </source>
</evidence>
<accession>A0A9X4NSL0</accession>
<sequence length="395" mass="42347">MFNAVLSLPRTVWFIGLISLVNDSASEMIYPLVPLYLASVLMAGPRALGIIEGIAEATASLLKLFSGVVVDRTRRSKPWIVFGYALAGFGRPLIALAGSWPFLLAIRFADRVGKGLRSSPRDALLAASVTPERRGLAFGLHRAMDNAGAVIGPGLAFALLAAQVPLKDIFLWSAVPAVICVGLALAIREPKAEPRQASAAFDWRLGDMPAVFRRYLLVVALFTLGNSSNMFLLLRASELGVPQAQVPLLWAAVSAIAMLFATPLSALSDRLGRVRLLVLGYLAYAAFYATLGFMRTDGWMLFALFGFYGLFMAATEGVEKALVADLAPQDRCGTAFGWFNLIAGLFLLPASIVFGWIYQAIAPWAAFLFSATCAASAAVLLLATVQDGRRDARPG</sequence>
<dbReference type="CDD" id="cd17370">
    <property type="entry name" value="MFS_MJ1317_like"/>
    <property type="match status" value="1"/>
</dbReference>
<dbReference type="RefSeq" id="WP_068168159.1">
    <property type="nucleotide sequence ID" value="NZ_AOGK01000006.1"/>
</dbReference>
<feature type="transmembrane region" description="Helical" evidence="4">
    <location>
        <begin position="169"/>
        <end position="187"/>
    </location>
</feature>
<dbReference type="SUPFAM" id="SSF103473">
    <property type="entry name" value="MFS general substrate transporter"/>
    <property type="match status" value="1"/>
</dbReference>
<dbReference type="InterPro" id="IPR036259">
    <property type="entry name" value="MFS_trans_sf"/>
</dbReference>
<dbReference type="InterPro" id="IPR011701">
    <property type="entry name" value="MFS"/>
</dbReference>
<keyword evidence="7" id="KW-1185">Reference proteome</keyword>
<dbReference type="InterPro" id="IPR020846">
    <property type="entry name" value="MFS_dom"/>
</dbReference>
<feature type="transmembrane region" description="Helical" evidence="4">
    <location>
        <begin position="338"/>
        <end position="358"/>
    </location>
</feature>
<evidence type="ECO:0000256" key="3">
    <source>
        <dbReference type="ARBA" id="ARBA00023136"/>
    </source>
</evidence>
<feature type="domain" description="Major facilitator superfamily (MFS) profile" evidence="5">
    <location>
        <begin position="11"/>
        <end position="389"/>
    </location>
</feature>
<dbReference type="PANTHER" id="PTHR23518:SF2">
    <property type="entry name" value="MAJOR FACILITATOR SUPERFAMILY TRANSPORTER"/>
    <property type="match status" value="1"/>
</dbReference>
<dbReference type="PANTHER" id="PTHR23518">
    <property type="entry name" value="C-METHYLTRANSFERASE"/>
    <property type="match status" value="1"/>
</dbReference>
<dbReference type="Gene3D" id="1.20.1250.20">
    <property type="entry name" value="MFS general substrate transporter like domains"/>
    <property type="match status" value="2"/>
</dbReference>